<dbReference type="Gene3D" id="3.80.10.10">
    <property type="entry name" value="Ribonuclease Inhibitor"/>
    <property type="match status" value="2"/>
</dbReference>
<dbReference type="PROSITE" id="PS51450">
    <property type="entry name" value="LRR"/>
    <property type="match status" value="2"/>
</dbReference>
<proteinExistence type="predicted"/>
<dbReference type="GO" id="GO:0035591">
    <property type="term" value="F:signaling adaptor activity"/>
    <property type="evidence" value="ECO:0007669"/>
    <property type="project" value="TreeGrafter"/>
</dbReference>
<comment type="caution">
    <text evidence="4">The sequence shown here is derived from an EMBL/GenBank/DDBJ whole genome shotgun (WGS) entry which is preliminary data.</text>
</comment>
<gene>
    <name evidence="4" type="ORF">H9779_01750</name>
</gene>
<accession>A0A9D2IAN3</accession>
<dbReference type="EMBL" id="DWYR01000007">
    <property type="protein sequence ID" value="HJA98310.1"/>
    <property type="molecule type" value="Genomic_DNA"/>
</dbReference>
<evidence type="ECO:0000256" key="2">
    <source>
        <dbReference type="ARBA" id="ARBA00022737"/>
    </source>
</evidence>
<dbReference type="AlphaFoldDB" id="A0A9D2IAN3"/>
<name>A0A9D2IAN3_9BACT</name>
<dbReference type="InterPro" id="IPR032675">
    <property type="entry name" value="LRR_dom_sf"/>
</dbReference>
<keyword evidence="2" id="KW-0677">Repeat</keyword>
<evidence type="ECO:0000256" key="1">
    <source>
        <dbReference type="ARBA" id="ARBA00022614"/>
    </source>
</evidence>
<organism evidence="4 5">
    <name type="scientific">Candidatus Alistipes avicola</name>
    <dbReference type="NCBI Taxonomy" id="2838432"/>
    <lineage>
        <taxon>Bacteria</taxon>
        <taxon>Pseudomonadati</taxon>
        <taxon>Bacteroidota</taxon>
        <taxon>Bacteroidia</taxon>
        <taxon>Bacteroidales</taxon>
        <taxon>Rikenellaceae</taxon>
        <taxon>Alistipes</taxon>
    </lineage>
</organism>
<evidence type="ECO:0008006" key="6">
    <source>
        <dbReference type="Google" id="ProtNLM"/>
    </source>
</evidence>
<feature type="signal peptide" evidence="3">
    <location>
        <begin position="1"/>
        <end position="17"/>
    </location>
</feature>
<keyword evidence="1" id="KW-0433">Leucine-rich repeat</keyword>
<dbReference type="PROSITE" id="PS51257">
    <property type="entry name" value="PROKAR_LIPOPROTEIN"/>
    <property type="match status" value="1"/>
</dbReference>
<feature type="chain" id="PRO_5039094177" description="EF-hand domain-containing protein" evidence="3">
    <location>
        <begin position="18"/>
        <end position="439"/>
    </location>
</feature>
<dbReference type="InterPro" id="IPR052574">
    <property type="entry name" value="CDIRP"/>
</dbReference>
<evidence type="ECO:0000313" key="5">
    <source>
        <dbReference type="Proteomes" id="UP000824259"/>
    </source>
</evidence>
<dbReference type="SUPFAM" id="SSF52058">
    <property type="entry name" value="L domain-like"/>
    <property type="match status" value="2"/>
</dbReference>
<dbReference type="PANTHER" id="PTHR47566:SF1">
    <property type="entry name" value="PROTEIN NUD1"/>
    <property type="match status" value="1"/>
</dbReference>
<dbReference type="PANTHER" id="PTHR47566">
    <property type="match status" value="1"/>
</dbReference>
<evidence type="ECO:0000313" key="4">
    <source>
        <dbReference type="EMBL" id="HJA98310.1"/>
    </source>
</evidence>
<protein>
    <recommendedName>
        <fullName evidence="6">EF-hand domain-containing protein</fullName>
    </recommendedName>
</protein>
<dbReference type="InterPro" id="IPR001611">
    <property type="entry name" value="Leu-rich_rpt"/>
</dbReference>
<reference evidence="4" key="2">
    <citation type="submission" date="2021-04" db="EMBL/GenBank/DDBJ databases">
        <authorList>
            <person name="Gilroy R."/>
        </authorList>
    </citation>
    <scope>NUCLEOTIDE SEQUENCE</scope>
    <source>
        <strain evidence="4">CHK169-11906</strain>
    </source>
</reference>
<dbReference type="Proteomes" id="UP000824259">
    <property type="component" value="Unassembled WGS sequence"/>
</dbReference>
<evidence type="ECO:0000256" key="3">
    <source>
        <dbReference type="SAM" id="SignalP"/>
    </source>
</evidence>
<keyword evidence="3" id="KW-0732">Signal</keyword>
<sequence length="439" mass="49374">MKRFALLLLAFAGLMSACSKDDPVPQDGPLTPDSPEGREAVTIPDEFFRTYLLKNFDLDRNGELSRYEASLVVRISCPGNIILGGDAYISDATGIEACTNLHYLNLTGNDLTKLDLSNNKLLDTLDCSMNYKLKSLDISQNKNLQQVHCYSCSLEIDKWDLSANPELRDLRIGGDGYYSFSTISVLDCSSNHKLENLRAGISQMSELYLDCPELTSVDLELNNLSSLDFSNCPKLVTLNISQNKLTHLDLQCPDLDLLRCESNNLTAIDVSNSPKLNVFYCNNNQLQGLDLTNNKDIEYLRISDNEIQNLDLDDLLILKEFDCSNTEITSLQLSSPELTQLVCTNCNLQKLNLSNVPNLRTLECQNNNLQSLDLSNLPNLYALTCYENQLETIDISNNPELRGFFCNPMETLKTIYMSEGQEQLLRAFEKPETTEVVYK</sequence>
<reference evidence="4" key="1">
    <citation type="journal article" date="2021" name="PeerJ">
        <title>Extensive microbial diversity within the chicken gut microbiome revealed by metagenomics and culture.</title>
        <authorList>
            <person name="Gilroy R."/>
            <person name="Ravi A."/>
            <person name="Getino M."/>
            <person name="Pursley I."/>
            <person name="Horton D.L."/>
            <person name="Alikhan N.F."/>
            <person name="Baker D."/>
            <person name="Gharbi K."/>
            <person name="Hall N."/>
            <person name="Watson M."/>
            <person name="Adriaenssens E.M."/>
            <person name="Foster-Nyarko E."/>
            <person name="Jarju S."/>
            <person name="Secka A."/>
            <person name="Antonio M."/>
            <person name="Oren A."/>
            <person name="Chaudhuri R.R."/>
            <person name="La Ragione R."/>
            <person name="Hildebrand F."/>
            <person name="Pallen M.J."/>
        </authorList>
    </citation>
    <scope>NUCLEOTIDE SEQUENCE</scope>
    <source>
        <strain evidence="4">CHK169-11906</strain>
    </source>
</reference>